<dbReference type="InterPro" id="IPR016047">
    <property type="entry name" value="M23ase_b-sheet_dom"/>
</dbReference>
<accession>A0A0M4DC92</accession>
<reference evidence="3 4" key="1">
    <citation type="submission" date="2015-08" db="EMBL/GenBank/DDBJ databases">
        <title>Genome sequence of the pristinamycin over-producing bacterium Streptomyces pristinaespiralis HCCB10218.</title>
        <authorList>
            <person name="Tian J."/>
            <person name="Yang J."/>
            <person name="Li L."/>
            <person name="Ruan L."/>
            <person name="Wei W."/>
            <person name="Zheng G."/>
            <person name="Wei Z."/>
            <person name="Yang S."/>
            <person name="Ge M."/>
            <person name="Jiang W."/>
            <person name="Lu Y."/>
        </authorList>
    </citation>
    <scope>NUCLEOTIDE SEQUENCE [LARGE SCALE GENOMIC DNA]</scope>
    <source>
        <strain evidence="3 4">HCCB 10218</strain>
    </source>
</reference>
<dbReference type="InterPro" id="IPR036365">
    <property type="entry name" value="PGBD-like_sf"/>
</dbReference>
<gene>
    <name evidence="3" type="ORF">SPRI_1404</name>
</gene>
<dbReference type="InterPro" id="IPR036366">
    <property type="entry name" value="PGBDSf"/>
</dbReference>
<dbReference type="Gene3D" id="2.70.70.10">
    <property type="entry name" value="Glucose Permease (Domain IIA)"/>
    <property type="match status" value="1"/>
</dbReference>
<dbReference type="CDD" id="cd12797">
    <property type="entry name" value="M23_peptidase"/>
    <property type="match status" value="1"/>
</dbReference>
<dbReference type="STRING" id="38300.SPRI_1404"/>
<evidence type="ECO:0000313" key="4">
    <source>
        <dbReference type="Proteomes" id="UP000060513"/>
    </source>
</evidence>
<evidence type="ECO:0000259" key="1">
    <source>
        <dbReference type="Pfam" id="PF01471"/>
    </source>
</evidence>
<dbReference type="InterPro" id="IPR002477">
    <property type="entry name" value="Peptidoglycan-bd-like"/>
</dbReference>
<dbReference type="PATRIC" id="fig|38300.4.peg.1496"/>
<dbReference type="PANTHER" id="PTHR21666:SF270">
    <property type="entry name" value="MUREIN HYDROLASE ACTIVATOR ENVC"/>
    <property type="match status" value="1"/>
</dbReference>
<dbReference type="PANTHER" id="PTHR21666">
    <property type="entry name" value="PEPTIDASE-RELATED"/>
    <property type="match status" value="1"/>
</dbReference>
<dbReference type="Gene3D" id="1.10.101.10">
    <property type="entry name" value="PGBD-like superfamily/PGBD"/>
    <property type="match status" value="1"/>
</dbReference>
<evidence type="ECO:0000313" key="3">
    <source>
        <dbReference type="EMBL" id="ALC19710.1"/>
    </source>
</evidence>
<organism evidence="3">
    <name type="scientific">Streptomyces pristinaespiralis</name>
    <dbReference type="NCBI Taxonomy" id="38300"/>
    <lineage>
        <taxon>Bacteria</taxon>
        <taxon>Bacillati</taxon>
        <taxon>Actinomycetota</taxon>
        <taxon>Actinomycetes</taxon>
        <taxon>Kitasatosporales</taxon>
        <taxon>Streptomycetaceae</taxon>
        <taxon>Streptomyces</taxon>
    </lineage>
</organism>
<dbReference type="OrthoDB" id="1099523at2"/>
<name>A0A0M4DC92_STRPR</name>
<protein>
    <submittedName>
        <fullName evidence="3">Peptidase</fullName>
    </submittedName>
</protein>
<sequence>MVALSNVQFGKKNADVRTVQKALIARGRKIPDGATGLFGEQTRAAYRAEQIAQGFKGSDADGVPGCASLTTLGRHAGFKVDCKGARPAAGRAAPPSKGHVKSPVPGHKVTFEFFSPGPYAWKPDGIGRHTGQDFAARSGTPVVAVRNGTIAWSNGEGGAYGQWIGLRGDNGHIYTYCHLSQRQVKPGQKVAAGQQIGKVGNTGNSTGPHLHFEMSKGREWAYGQVAKPRY</sequence>
<dbReference type="RefSeq" id="WP_005309706.1">
    <property type="nucleotide sequence ID" value="NZ_CP011340.1"/>
</dbReference>
<dbReference type="Pfam" id="PF01471">
    <property type="entry name" value="PG_binding_1"/>
    <property type="match status" value="1"/>
</dbReference>
<dbReference type="AlphaFoldDB" id="A0A0M4DC92"/>
<dbReference type="Pfam" id="PF01551">
    <property type="entry name" value="Peptidase_M23"/>
    <property type="match status" value="1"/>
</dbReference>
<dbReference type="EMBL" id="CP011340">
    <property type="protein sequence ID" value="ALC19710.1"/>
    <property type="molecule type" value="Genomic_DNA"/>
</dbReference>
<dbReference type="KEGG" id="spri:SPRI_1404"/>
<evidence type="ECO:0000259" key="2">
    <source>
        <dbReference type="Pfam" id="PF01551"/>
    </source>
</evidence>
<dbReference type="SUPFAM" id="SSF51261">
    <property type="entry name" value="Duplicated hybrid motif"/>
    <property type="match status" value="1"/>
</dbReference>
<dbReference type="SUPFAM" id="SSF47090">
    <property type="entry name" value="PGBD-like"/>
    <property type="match status" value="1"/>
</dbReference>
<dbReference type="Proteomes" id="UP000060513">
    <property type="component" value="Chromosome"/>
</dbReference>
<feature type="domain" description="Peptidoglycan binding-like" evidence="1">
    <location>
        <begin position="13"/>
        <end position="65"/>
    </location>
</feature>
<dbReference type="InterPro" id="IPR050570">
    <property type="entry name" value="Cell_wall_metabolism_enzyme"/>
</dbReference>
<dbReference type="OMA" id="TINYSHV"/>
<proteinExistence type="predicted"/>
<dbReference type="GO" id="GO:0004222">
    <property type="term" value="F:metalloendopeptidase activity"/>
    <property type="evidence" value="ECO:0007669"/>
    <property type="project" value="TreeGrafter"/>
</dbReference>
<dbReference type="GeneID" id="97237530"/>
<dbReference type="InterPro" id="IPR011055">
    <property type="entry name" value="Dup_hybrid_motif"/>
</dbReference>
<feature type="domain" description="M23ase beta-sheet core" evidence="2">
    <location>
        <begin position="128"/>
        <end position="218"/>
    </location>
</feature>